<evidence type="ECO:0000256" key="6">
    <source>
        <dbReference type="ARBA" id="ARBA00022833"/>
    </source>
</evidence>
<keyword evidence="11" id="KW-0539">Nucleus</keyword>
<dbReference type="InterPro" id="IPR013087">
    <property type="entry name" value="Znf_C2H2_type"/>
</dbReference>
<dbReference type="AlphaFoldDB" id="Q4S564"/>
<organism evidence="15">
    <name type="scientific">Tetraodon nigroviridis</name>
    <name type="common">Spotted green pufferfish</name>
    <name type="synonym">Chelonodon nigroviridis</name>
    <dbReference type="NCBI Taxonomy" id="99883"/>
    <lineage>
        <taxon>Eukaryota</taxon>
        <taxon>Metazoa</taxon>
        <taxon>Chordata</taxon>
        <taxon>Craniata</taxon>
        <taxon>Vertebrata</taxon>
        <taxon>Euteleostomi</taxon>
        <taxon>Actinopterygii</taxon>
        <taxon>Neopterygii</taxon>
        <taxon>Teleostei</taxon>
        <taxon>Neoteleostei</taxon>
        <taxon>Acanthomorphata</taxon>
        <taxon>Eupercaria</taxon>
        <taxon>Tetraodontiformes</taxon>
        <taxon>Tetradontoidea</taxon>
        <taxon>Tetraodontidae</taxon>
        <taxon>Tetraodon</taxon>
    </lineage>
</organism>
<protein>
    <recommendedName>
        <fullName evidence="12">Transcription factor IIIA</fullName>
    </recommendedName>
</protein>
<dbReference type="PANTHER" id="PTHR46179:SF1">
    <property type="entry name" value="TRANSCRIPTION FACTOR IIIA"/>
    <property type="match status" value="1"/>
</dbReference>
<feature type="domain" description="C2H2-type" evidence="14">
    <location>
        <begin position="33"/>
        <end position="60"/>
    </location>
</feature>
<keyword evidence="5 13" id="KW-0863">Zinc-finger</keyword>
<reference evidence="15" key="2">
    <citation type="submission" date="2004-02" db="EMBL/GenBank/DDBJ databases">
        <authorList>
            <consortium name="Genoscope"/>
            <consortium name="Whitehead Institute Centre for Genome Research"/>
        </authorList>
    </citation>
    <scope>NUCLEOTIDE SEQUENCE</scope>
</reference>
<dbReference type="KEGG" id="tng:GSTEN00023873G001"/>
<dbReference type="PROSITE" id="PS00028">
    <property type="entry name" value="ZINC_FINGER_C2H2_1"/>
    <property type="match status" value="7"/>
</dbReference>
<dbReference type="SUPFAM" id="SSF57667">
    <property type="entry name" value="beta-beta-alpha zinc fingers"/>
    <property type="match status" value="5"/>
</dbReference>
<dbReference type="InterPro" id="IPR054599">
    <property type="entry name" value="TFIIIA_Zfn-C2H2"/>
</dbReference>
<reference evidence="15" key="1">
    <citation type="journal article" date="2004" name="Nature">
        <title>Genome duplication in the teleost fish Tetraodon nigroviridis reveals the early vertebrate proto-karyotype.</title>
        <authorList>
            <person name="Jaillon O."/>
            <person name="Aury J.-M."/>
            <person name="Brunet F."/>
            <person name="Petit J.-L."/>
            <person name="Stange-Thomann N."/>
            <person name="Mauceli E."/>
            <person name="Bouneau L."/>
            <person name="Fischer C."/>
            <person name="Ozouf-Costaz C."/>
            <person name="Bernot A."/>
            <person name="Nicaud S."/>
            <person name="Jaffe D."/>
            <person name="Fisher S."/>
            <person name="Lutfalla G."/>
            <person name="Dossat C."/>
            <person name="Segurens B."/>
            <person name="Dasilva C."/>
            <person name="Salanoubat M."/>
            <person name="Levy M."/>
            <person name="Boudet N."/>
            <person name="Castellano S."/>
            <person name="Anthouard V."/>
            <person name="Jubin C."/>
            <person name="Castelli V."/>
            <person name="Katinka M."/>
            <person name="Vacherie B."/>
            <person name="Biemont C."/>
            <person name="Skalli Z."/>
            <person name="Cattolico L."/>
            <person name="Poulain J."/>
            <person name="De Berardinis V."/>
            <person name="Cruaud C."/>
            <person name="Duprat S."/>
            <person name="Brottier P."/>
            <person name="Coutanceau J.-P."/>
            <person name="Gouzy J."/>
            <person name="Parra G."/>
            <person name="Lardier G."/>
            <person name="Chapple C."/>
            <person name="McKernan K.J."/>
            <person name="McEwan P."/>
            <person name="Bosak S."/>
            <person name="Kellis M."/>
            <person name="Volff J.-N."/>
            <person name="Guigo R."/>
            <person name="Zody M.C."/>
            <person name="Mesirov J."/>
            <person name="Lindblad-Toh K."/>
            <person name="Birren B."/>
            <person name="Nusbaum C."/>
            <person name="Kahn D."/>
            <person name="Robinson-Rechavi M."/>
            <person name="Laudet V."/>
            <person name="Schachter V."/>
            <person name="Quetier F."/>
            <person name="Saurin W."/>
            <person name="Scarpelli C."/>
            <person name="Wincker P."/>
            <person name="Lander E.S."/>
            <person name="Weissenbach J."/>
            <person name="Roest Crollius H."/>
        </authorList>
    </citation>
    <scope>NUCLEOTIDE SEQUENCE [LARGE SCALE GENOMIC DNA]</scope>
</reference>
<keyword evidence="6" id="KW-0862">Zinc</keyword>
<evidence type="ECO:0000256" key="11">
    <source>
        <dbReference type="ARBA" id="ARBA00023242"/>
    </source>
</evidence>
<comment type="subcellular location">
    <subcellularLocation>
        <location evidence="1">Nucleus</location>
    </subcellularLocation>
</comment>
<dbReference type="GO" id="GO:0042254">
    <property type="term" value="P:ribosome biogenesis"/>
    <property type="evidence" value="ECO:0007669"/>
    <property type="project" value="UniProtKB-KW"/>
</dbReference>
<feature type="domain" description="C2H2-type" evidence="14">
    <location>
        <begin position="250"/>
        <end position="280"/>
    </location>
</feature>
<accession>Q4S564</accession>
<dbReference type="SMART" id="SM00355">
    <property type="entry name" value="ZnF_C2H2"/>
    <property type="match status" value="8"/>
</dbReference>
<gene>
    <name evidence="15" type="ORF">GSTENG00023873001</name>
</gene>
<evidence type="ECO:0000256" key="1">
    <source>
        <dbReference type="ARBA" id="ARBA00004123"/>
    </source>
</evidence>
<evidence type="ECO:0000256" key="5">
    <source>
        <dbReference type="ARBA" id="ARBA00022771"/>
    </source>
</evidence>
<evidence type="ECO:0000259" key="14">
    <source>
        <dbReference type="PROSITE" id="PS50157"/>
    </source>
</evidence>
<dbReference type="PROSITE" id="PS50157">
    <property type="entry name" value="ZINC_FINGER_C2H2_2"/>
    <property type="match status" value="7"/>
</dbReference>
<dbReference type="InterPro" id="IPR051061">
    <property type="entry name" value="Zinc_finger_trans_reg"/>
</dbReference>
<evidence type="ECO:0000256" key="7">
    <source>
        <dbReference type="ARBA" id="ARBA00022884"/>
    </source>
</evidence>
<evidence type="ECO:0000256" key="2">
    <source>
        <dbReference type="ARBA" id="ARBA00022517"/>
    </source>
</evidence>
<feature type="domain" description="C2H2-type" evidence="14">
    <location>
        <begin position="220"/>
        <end position="248"/>
    </location>
</feature>
<keyword evidence="8" id="KW-0805">Transcription regulation</keyword>
<evidence type="ECO:0000256" key="4">
    <source>
        <dbReference type="ARBA" id="ARBA00022737"/>
    </source>
</evidence>
<keyword evidence="3" id="KW-0479">Metal-binding</keyword>
<dbReference type="Gene3D" id="3.30.160.60">
    <property type="entry name" value="Classic Zinc Finger"/>
    <property type="match status" value="7"/>
</dbReference>
<evidence type="ECO:0000256" key="13">
    <source>
        <dbReference type="PROSITE-ProRule" id="PRU00042"/>
    </source>
</evidence>
<proteinExistence type="predicted"/>
<dbReference type="GO" id="GO:0008270">
    <property type="term" value="F:zinc ion binding"/>
    <property type="evidence" value="ECO:0007669"/>
    <property type="project" value="UniProtKB-KW"/>
</dbReference>
<dbReference type="GO" id="GO:0003677">
    <property type="term" value="F:DNA binding"/>
    <property type="evidence" value="ECO:0007669"/>
    <property type="project" value="UniProtKB-KW"/>
</dbReference>
<evidence type="ECO:0000313" key="15">
    <source>
        <dbReference type="EMBL" id="CAG04218.1"/>
    </source>
</evidence>
<evidence type="ECO:0000256" key="9">
    <source>
        <dbReference type="ARBA" id="ARBA00023125"/>
    </source>
</evidence>
<dbReference type="Pfam" id="PF00096">
    <property type="entry name" value="zf-C2H2"/>
    <property type="match status" value="4"/>
</dbReference>
<keyword evidence="7" id="KW-0694">RNA-binding</keyword>
<feature type="domain" description="C2H2-type" evidence="14">
    <location>
        <begin position="115"/>
        <end position="144"/>
    </location>
</feature>
<keyword evidence="10" id="KW-0804">Transcription</keyword>
<feature type="domain" description="C2H2-type" evidence="14">
    <location>
        <begin position="3"/>
        <end position="32"/>
    </location>
</feature>
<feature type="non-terminal residue" evidence="15">
    <location>
        <position position="1"/>
    </location>
</feature>
<sequence length="333" mass="38711">KNYVCTFLDCGAKFSKSWKLEAHLCKHTGLKPFSCESCSRSFCTRYQLTRHQLNHSGERPHKCPVEGCPEAFVTHASMKNHMARIHRPQEKAYQVRTSRPLLRSFRFKHARMPLFQCDHWGCTKSFNKRNQMKAHQGEHQNLLPFHCSFDGCVREFPTHGKLRHHKRVHAGYVCETDACPFEAQTWTEYLKHRKKHQGELRNWKGCIHVPKPASLPADKVPCSRCQKLFSNAWFLHQHELRVHSGEKRKLRCPRKGCNKEFTRHFNLESHLQGEHEGKRPFSCAHAGCGKSFAMKVKTEKRRQEEVVFDKRARFCVISKLVASGEPVETRGGA</sequence>
<evidence type="ECO:0000256" key="8">
    <source>
        <dbReference type="ARBA" id="ARBA00023015"/>
    </source>
</evidence>
<dbReference type="EMBL" id="CAAE01014737">
    <property type="protein sequence ID" value="CAG04218.1"/>
    <property type="molecule type" value="Genomic_DNA"/>
</dbReference>
<keyword evidence="4" id="KW-0677">Repeat</keyword>
<feature type="domain" description="C2H2-type" evidence="14">
    <location>
        <begin position="61"/>
        <end position="91"/>
    </location>
</feature>
<dbReference type="FunFam" id="3.30.160.60:FF:002343">
    <property type="entry name" value="Zinc finger protein 33A"/>
    <property type="match status" value="1"/>
</dbReference>
<dbReference type="OrthoDB" id="2687452at2759"/>
<dbReference type="Pfam" id="PF22110">
    <property type="entry name" value="TFIIIA_zf-C2H2"/>
    <property type="match status" value="1"/>
</dbReference>
<keyword evidence="2" id="KW-0690">Ribosome biogenesis</keyword>
<dbReference type="PANTHER" id="PTHR46179">
    <property type="entry name" value="ZINC FINGER PROTEIN"/>
    <property type="match status" value="1"/>
</dbReference>
<dbReference type="InterPro" id="IPR036236">
    <property type="entry name" value="Znf_C2H2_sf"/>
</dbReference>
<evidence type="ECO:0000256" key="3">
    <source>
        <dbReference type="ARBA" id="ARBA00022723"/>
    </source>
</evidence>
<feature type="domain" description="C2H2-type" evidence="14">
    <location>
        <begin position="145"/>
        <end position="171"/>
    </location>
</feature>
<name>Q4S564_TETNG</name>
<evidence type="ECO:0000256" key="12">
    <source>
        <dbReference type="ARBA" id="ARBA00040434"/>
    </source>
</evidence>
<keyword evidence="9" id="KW-0238">DNA-binding</keyword>
<dbReference type="GO" id="GO:0003723">
    <property type="term" value="F:RNA binding"/>
    <property type="evidence" value="ECO:0007669"/>
    <property type="project" value="UniProtKB-KW"/>
</dbReference>
<evidence type="ECO:0000256" key="10">
    <source>
        <dbReference type="ARBA" id="ARBA00023163"/>
    </source>
</evidence>
<dbReference type="GO" id="GO:0005634">
    <property type="term" value="C:nucleus"/>
    <property type="evidence" value="ECO:0007669"/>
    <property type="project" value="UniProtKB-SubCell"/>
</dbReference>